<keyword evidence="1" id="KW-0808">Transferase</keyword>
<evidence type="ECO:0000256" key="4">
    <source>
        <dbReference type="ARBA" id="ARBA00022840"/>
    </source>
</evidence>
<dbReference type="PROSITE" id="PS50011">
    <property type="entry name" value="PROTEIN_KINASE_DOM"/>
    <property type="match status" value="1"/>
</dbReference>
<comment type="caution">
    <text evidence="7">The sequence shown here is derived from an EMBL/GenBank/DDBJ whole genome shotgun (WGS) entry which is preliminary data.</text>
</comment>
<evidence type="ECO:0000313" key="8">
    <source>
        <dbReference type="Proteomes" id="UP001642484"/>
    </source>
</evidence>
<dbReference type="SUPFAM" id="SSF56112">
    <property type="entry name" value="Protein kinase-like (PK-like)"/>
    <property type="match status" value="1"/>
</dbReference>
<keyword evidence="2" id="KW-0547">Nucleotide-binding</keyword>
<feature type="domain" description="Protein kinase" evidence="6">
    <location>
        <begin position="1"/>
        <end position="126"/>
    </location>
</feature>
<feature type="transmembrane region" description="Helical" evidence="5">
    <location>
        <begin position="162"/>
        <end position="179"/>
    </location>
</feature>
<dbReference type="Pfam" id="PF00069">
    <property type="entry name" value="Pkinase"/>
    <property type="match status" value="1"/>
</dbReference>
<evidence type="ECO:0000256" key="3">
    <source>
        <dbReference type="ARBA" id="ARBA00022777"/>
    </source>
</evidence>
<evidence type="ECO:0000256" key="2">
    <source>
        <dbReference type="ARBA" id="ARBA00022741"/>
    </source>
</evidence>
<dbReference type="Proteomes" id="UP001642484">
    <property type="component" value="Unassembled WGS sequence"/>
</dbReference>
<dbReference type="InterPro" id="IPR011009">
    <property type="entry name" value="Kinase-like_dom_sf"/>
</dbReference>
<accession>A0ABP0RYN0</accession>
<organism evidence="7 8">
    <name type="scientific">Durusdinium trenchii</name>
    <dbReference type="NCBI Taxonomy" id="1381693"/>
    <lineage>
        <taxon>Eukaryota</taxon>
        <taxon>Sar</taxon>
        <taxon>Alveolata</taxon>
        <taxon>Dinophyceae</taxon>
        <taxon>Suessiales</taxon>
        <taxon>Symbiodiniaceae</taxon>
        <taxon>Durusdinium</taxon>
    </lineage>
</organism>
<gene>
    <name evidence="7" type="ORF">CCMP2556_LOCUS49285</name>
</gene>
<dbReference type="Gene3D" id="1.10.510.10">
    <property type="entry name" value="Transferase(Phosphotransferase) domain 1"/>
    <property type="match status" value="1"/>
</dbReference>
<keyword evidence="4" id="KW-0067">ATP-binding</keyword>
<name>A0ABP0RYN0_9DINO</name>
<evidence type="ECO:0000256" key="5">
    <source>
        <dbReference type="SAM" id="Phobius"/>
    </source>
</evidence>
<keyword evidence="8" id="KW-1185">Reference proteome</keyword>
<evidence type="ECO:0000313" key="7">
    <source>
        <dbReference type="EMBL" id="CAK9105289.1"/>
    </source>
</evidence>
<dbReference type="PANTHER" id="PTHR43289">
    <property type="entry name" value="MITOGEN-ACTIVATED PROTEIN KINASE KINASE KINASE 20-RELATED"/>
    <property type="match status" value="1"/>
</dbReference>
<sequence length="853" mass="97642">MTDVAEQFRITATGAIVGTPAYASPEQIESQSDVDLRTDIYSLGIIFYELLTGHLPFEASSPLTLLRRILENEPPPSHYQPELSREIDEVCLKAIAKQAKDRFQTMEEFETALHGIGVACAVHANITTAGGVIDQSEQRASTNLIQQLRSCVDNLSVGQKRFALLLPFVAIALCWLLLFRDQPQGTFNRVTAKSGYRPASPVSELGGQEAVRQPEAVDEADDVGQEMQEAEIVVSDTEFNSKDLRVQLPVPLGGWTKLTGRLWHARLQRDNALHFKIYMRCVDEQIIAGRKHQILEFEVTTLNSHHLEQASLLVDVDAYRDHGEFVVNEGWLMAPRDQIFEKYVQDPDTDPLSHRYAIEGVDLPKERLSIQDILAFLYNADVKTTEGIFRRMHLDLEAERRFKDQELDIVPPSGDLPFHTVRTKETSEELPVDYEMQLCWDSKEVPFTWGSVTLNYQQLNKQIFEARLQRDWGGLREGENLAELPAPDWTPEAQDPIPYENFAYISLPSEEGAWCRYEANLAIPAGNKTQSIKLNRVEVRVLNQEIIDNTPYRWIEVDVQTGGSLSQSRITETARLLLNEKRYHEERKFEFFQDEAQRQFLAATQLRVGNGQPVYVRFVPEEQDGEDRMKRLHGDKVPVRVPIRNVISLLFGARLTPNFLPFDIREHVSYALTDGLLRRHFLPNKVRSIPEQGDLSCLLVRPGRPVSIAKGNNVPPTTLGYDIYISEDAKEFPFRWVELDMNLFEEKNGWLGNRLFGGNLKLRAFGTGARSIFREKMDHIVSELDPAERLALEKSKIYREMAHKFVQEGETSASDQNRSEAIKWYQKFIDNWPETLVAHEFRNKIDDLERPQE</sequence>
<keyword evidence="3" id="KW-0418">Kinase</keyword>
<keyword evidence="5" id="KW-0812">Transmembrane</keyword>
<dbReference type="InterPro" id="IPR000719">
    <property type="entry name" value="Prot_kinase_dom"/>
</dbReference>
<proteinExistence type="predicted"/>
<keyword evidence="5" id="KW-1133">Transmembrane helix</keyword>
<keyword evidence="5" id="KW-0472">Membrane</keyword>
<protein>
    <recommendedName>
        <fullName evidence="6">Protein kinase domain-containing protein</fullName>
    </recommendedName>
</protein>
<dbReference type="PANTHER" id="PTHR43289:SF34">
    <property type="entry name" value="SERINE_THREONINE-PROTEIN KINASE YBDM-RELATED"/>
    <property type="match status" value="1"/>
</dbReference>
<reference evidence="7 8" key="1">
    <citation type="submission" date="2024-02" db="EMBL/GenBank/DDBJ databases">
        <authorList>
            <person name="Chen Y."/>
            <person name="Shah S."/>
            <person name="Dougan E. K."/>
            <person name="Thang M."/>
            <person name="Chan C."/>
        </authorList>
    </citation>
    <scope>NUCLEOTIDE SEQUENCE [LARGE SCALE GENOMIC DNA]</scope>
</reference>
<evidence type="ECO:0000259" key="6">
    <source>
        <dbReference type="PROSITE" id="PS50011"/>
    </source>
</evidence>
<dbReference type="EMBL" id="CAXAMN010026709">
    <property type="protein sequence ID" value="CAK9105289.1"/>
    <property type="molecule type" value="Genomic_DNA"/>
</dbReference>
<evidence type="ECO:0000256" key="1">
    <source>
        <dbReference type="ARBA" id="ARBA00022679"/>
    </source>
</evidence>